<dbReference type="PRINTS" id="PR01021">
    <property type="entry name" value="OMPADOMAIN"/>
</dbReference>
<protein>
    <submittedName>
        <fullName evidence="7">OmpA/MotB domain protein</fullName>
    </submittedName>
</protein>
<feature type="chain" id="PRO_5031130069" evidence="5">
    <location>
        <begin position="24"/>
        <end position="675"/>
    </location>
</feature>
<dbReference type="CDD" id="cd07185">
    <property type="entry name" value="OmpA_C-like"/>
    <property type="match status" value="1"/>
</dbReference>
<dbReference type="SUPFAM" id="SSF103088">
    <property type="entry name" value="OmpA-like"/>
    <property type="match status" value="1"/>
</dbReference>
<dbReference type="Gene3D" id="1.25.40.10">
    <property type="entry name" value="Tetratricopeptide repeat domain"/>
    <property type="match status" value="1"/>
</dbReference>
<feature type="domain" description="OmpA-like" evidence="6">
    <location>
        <begin position="558"/>
        <end position="675"/>
    </location>
</feature>
<dbReference type="Pfam" id="PF07676">
    <property type="entry name" value="PD40"/>
    <property type="match status" value="2"/>
</dbReference>
<dbReference type="SUPFAM" id="SSF48452">
    <property type="entry name" value="TPR-like"/>
    <property type="match status" value="1"/>
</dbReference>
<gene>
    <name evidence="7" type="ordered locus">Runsl_1643</name>
</gene>
<dbReference type="Proteomes" id="UP000000493">
    <property type="component" value="Chromosome"/>
</dbReference>
<comment type="subcellular location">
    <subcellularLocation>
        <location evidence="1">Cell outer membrane</location>
    </subcellularLocation>
</comment>
<dbReference type="Gene3D" id="2.120.10.30">
    <property type="entry name" value="TolB, C-terminal domain"/>
    <property type="match status" value="1"/>
</dbReference>
<dbReference type="InterPro" id="IPR006664">
    <property type="entry name" value="OMP_bac"/>
</dbReference>
<dbReference type="Pfam" id="PF00691">
    <property type="entry name" value="OmpA"/>
    <property type="match status" value="1"/>
</dbReference>
<dbReference type="PANTHER" id="PTHR30329:SF21">
    <property type="entry name" value="LIPOPROTEIN YIAD-RELATED"/>
    <property type="match status" value="1"/>
</dbReference>
<evidence type="ECO:0000256" key="2">
    <source>
        <dbReference type="ARBA" id="ARBA00023136"/>
    </source>
</evidence>
<dbReference type="InterPro" id="IPR036737">
    <property type="entry name" value="OmpA-like_sf"/>
</dbReference>
<dbReference type="InterPro" id="IPR011990">
    <property type="entry name" value="TPR-like_helical_dom_sf"/>
</dbReference>
<dbReference type="Gene3D" id="3.30.1330.60">
    <property type="entry name" value="OmpA-like domain"/>
    <property type="match status" value="1"/>
</dbReference>
<dbReference type="GO" id="GO:0009279">
    <property type="term" value="C:cell outer membrane"/>
    <property type="evidence" value="ECO:0007669"/>
    <property type="project" value="UniProtKB-SubCell"/>
</dbReference>
<feature type="signal peptide" evidence="5">
    <location>
        <begin position="1"/>
        <end position="23"/>
    </location>
</feature>
<dbReference type="AlphaFoldDB" id="A0A7U3ZIZ4"/>
<dbReference type="PROSITE" id="PS51257">
    <property type="entry name" value="PROKAR_LIPOPROTEIN"/>
    <property type="match status" value="1"/>
</dbReference>
<evidence type="ECO:0000256" key="1">
    <source>
        <dbReference type="ARBA" id="ARBA00004442"/>
    </source>
</evidence>
<dbReference type="EMBL" id="CP002859">
    <property type="protein sequence ID" value="AEI48068.1"/>
    <property type="molecule type" value="Genomic_DNA"/>
</dbReference>
<sequence length="675" mass="74782">MQKHTFISGLAFAGLLAVLTACNSTQSIFKQGVRKFDNGEYSLAIKDLQTAANAGYELGRSNYLIAESFRMSNRFELAVPYYQKALENGVTNPEAPFNYAFALKAAGNYAEAAAQLEKYIAGNPTNKVATEKANRELYTLRAIDIIQQKKTFYKIKNLEKLNTPGAEFSPFVKDEDLIFAATRKETQYKNNGMPMTGIYKVKLAENYDETGGEPEVFSSALFLEGVNEANVTFTKDGKTVVFARGNTGKKKGTADVDLYLSRFASNKWTEPRLIPVSDSASWDGSPAFSRDGRTLYFCSNRPGGVGGIDIYRANMDASGRFSKPVNMGKDINTPGDEMFPYVGPDAKLYFASDGHPGLGKLDVFVATRSQGVITVENLGAPINSRFDDFGLVYLDEDMKYGFFSSNRVGGKGDDDIYAFEDESAGLDSTQIAELEKLPLDDPRRRTVGKPEPPKIVNYYLAGTVASNETPAALLDSVIVKIYEISADSLVGQGVSKGGGVFGTFPLEEGKDYSLLVEKRGYITKREPFTMAGKAIPQIFRKKLTMDTTFYVALKMDRLAVNKTFVLENIYYDLDKFNIRSDAAVELDKLVQILKDNPTVSIELSSHTDARASESYNNKLSQNRAQSAVDYIVTKGIEKERLIAKGYGESRLIIKEAKTEEEHQKNRRTEFTILSY</sequence>
<name>A0A7U3ZIZ4_RUNSL</name>
<dbReference type="InterPro" id="IPR050330">
    <property type="entry name" value="Bact_OuterMem_StrucFunc"/>
</dbReference>
<keyword evidence="3" id="KW-0998">Cell outer membrane</keyword>
<evidence type="ECO:0000313" key="7">
    <source>
        <dbReference type="EMBL" id="AEI48068.1"/>
    </source>
</evidence>
<dbReference type="PROSITE" id="PS51123">
    <property type="entry name" value="OMPA_2"/>
    <property type="match status" value="1"/>
</dbReference>
<keyword evidence="8" id="KW-1185">Reference proteome</keyword>
<dbReference type="InterPro" id="IPR011042">
    <property type="entry name" value="6-blade_b-propeller_TolB-like"/>
</dbReference>
<proteinExistence type="predicted"/>
<dbReference type="SUPFAM" id="SSF82171">
    <property type="entry name" value="DPP6 N-terminal domain-like"/>
    <property type="match status" value="1"/>
</dbReference>
<dbReference type="RefSeq" id="WP_013927383.1">
    <property type="nucleotide sequence ID" value="NC_015703.1"/>
</dbReference>
<keyword evidence="2 4" id="KW-0472">Membrane</keyword>
<organism evidence="7 8">
    <name type="scientific">Runella slithyformis (strain ATCC 29530 / DSM 19594 / LMG 11500 / NCIMB 11436 / LSU 4)</name>
    <dbReference type="NCBI Taxonomy" id="761193"/>
    <lineage>
        <taxon>Bacteria</taxon>
        <taxon>Pseudomonadati</taxon>
        <taxon>Bacteroidota</taxon>
        <taxon>Cytophagia</taxon>
        <taxon>Cytophagales</taxon>
        <taxon>Spirosomataceae</taxon>
        <taxon>Runella</taxon>
    </lineage>
</organism>
<dbReference type="InterPro" id="IPR011659">
    <property type="entry name" value="WD40"/>
</dbReference>
<accession>A0A7U3ZIZ4</accession>
<keyword evidence="5" id="KW-0732">Signal</keyword>
<evidence type="ECO:0000259" key="6">
    <source>
        <dbReference type="PROSITE" id="PS51123"/>
    </source>
</evidence>
<reference evidence="8" key="1">
    <citation type="submission" date="2011-06" db="EMBL/GenBank/DDBJ databases">
        <title>The complete genome of chromosome of Runella slithyformis DSM 19594.</title>
        <authorList>
            <consortium name="US DOE Joint Genome Institute (JGI-PGF)"/>
            <person name="Lucas S."/>
            <person name="Han J."/>
            <person name="Lapidus A."/>
            <person name="Bruce D."/>
            <person name="Goodwin L."/>
            <person name="Pitluck S."/>
            <person name="Peters L."/>
            <person name="Kyrpides N."/>
            <person name="Mavromatis K."/>
            <person name="Ivanova N."/>
            <person name="Ovchinnikova G."/>
            <person name="Zhang X."/>
            <person name="Misra M."/>
            <person name="Detter J.C."/>
            <person name="Tapia R."/>
            <person name="Han C."/>
            <person name="Land M."/>
            <person name="Hauser L."/>
            <person name="Markowitz V."/>
            <person name="Cheng J.-F."/>
            <person name="Hugenholtz P."/>
            <person name="Woyke T."/>
            <person name="Wu D."/>
            <person name="Tindall B."/>
            <person name="Faehrich R."/>
            <person name="Brambilla E."/>
            <person name="Klenk H.-P."/>
            <person name="Eisen J.A."/>
        </authorList>
    </citation>
    <scope>NUCLEOTIDE SEQUENCE [LARGE SCALE GENOMIC DNA]</scope>
    <source>
        <strain evidence="8">ATCC 29530 / DSM 19594 / LMG 11500 / NCIMB 11436 / LSU 4</strain>
    </source>
</reference>
<evidence type="ECO:0000313" key="8">
    <source>
        <dbReference type="Proteomes" id="UP000000493"/>
    </source>
</evidence>
<dbReference type="PANTHER" id="PTHR30329">
    <property type="entry name" value="STATOR ELEMENT OF FLAGELLAR MOTOR COMPLEX"/>
    <property type="match status" value="1"/>
</dbReference>
<dbReference type="InterPro" id="IPR006665">
    <property type="entry name" value="OmpA-like"/>
</dbReference>
<evidence type="ECO:0000256" key="4">
    <source>
        <dbReference type="PROSITE-ProRule" id="PRU00473"/>
    </source>
</evidence>
<reference evidence="7 8" key="2">
    <citation type="journal article" date="2012" name="Stand. Genomic Sci.">
        <title>Complete genome sequence of the aquatic bacterium Runella slithyformis type strain (LSU 4(T)).</title>
        <authorList>
            <person name="Copeland A."/>
            <person name="Zhang X."/>
            <person name="Misra M."/>
            <person name="Lapidus A."/>
            <person name="Nolan M."/>
            <person name="Lucas S."/>
            <person name="Deshpande S."/>
            <person name="Cheng J.F."/>
            <person name="Tapia R."/>
            <person name="Goodwin L.A."/>
            <person name="Pitluck S."/>
            <person name="Liolios K."/>
            <person name="Pagani I."/>
            <person name="Ivanova N."/>
            <person name="Mikhailova N."/>
            <person name="Pati A."/>
            <person name="Chen A."/>
            <person name="Palaniappan K."/>
            <person name="Land M."/>
            <person name="Hauser L."/>
            <person name="Pan C."/>
            <person name="Jeffries C.D."/>
            <person name="Detter J.C."/>
            <person name="Brambilla E.M."/>
            <person name="Rohde M."/>
            <person name="Djao O.D."/>
            <person name="Goker M."/>
            <person name="Sikorski J."/>
            <person name="Tindall B.J."/>
            <person name="Woyke T."/>
            <person name="Bristow J."/>
            <person name="Eisen J.A."/>
            <person name="Markowitz V."/>
            <person name="Hugenholtz P."/>
            <person name="Kyrpides N.C."/>
            <person name="Klenk H.P."/>
            <person name="Mavromatis K."/>
        </authorList>
    </citation>
    <scope>NUCLEOTIDE SEQUENCE [LARGE SCALE GENOMIC DNA]</scope>
    <source>
        <strain evidence="8">ATCC 29530 / DSM 19594 / LMG 11500 / NCIMB 11436 / LSU 4</strain>
    </source>
</reference>
<evidence type="ECO:0000256" key="3">
    <source>
        <dbReference type="ARBA" id="ARBA00023237"/>
    </source>
</evidence>
<dbReference type="KEGG" id="rsi:Runsl_1643"/>
<evidence type="ECO:0000256" key="5">
    <source>
        <dbReference type="SAM" id="SignalP"/>
    </source>
</evidence>